<protein>
    <submittedName>
        <fullName evidence="2">Uncharacterized protein</fullName>
    </submittedName>
</protein>
<accession>A0ABQ4X277</accession>
<name>A0ABQ4X277_9ASTR</name>
<sequence length="234" mass="26992">MDSILEKMFVDHLTTTGITAIPGERRSIEELEGMSWHLKPPEQTSVRVPSRVAVNERLNRSVSLRFERYKQTPQPPRYDVPPDITPIEEVAATGWGDEFSDDEVTPGKVTILEERSDWDDDERSGGQILVIQERLAQNQQDFLDEYLPQWDEQLAIQKKESGLEWENPFATKRGENHNHTILHLSKEENDDDDLPYPKFRNFKQMAAQIIKKHEEHAFPSSSSQIESPKLSTPT</sequence>
<feature type="compositionally biased region" description="Polar residues" evidence="1">
    <location>
        <begin position="219"/>
        <end position="234"/>
    </location>
</feature>
<evidence type="ECO:0000313" key="2">
    <source>
        <dbReference type="EMBL" id="GJS59271.1"/>
    </source>
</evidence>
<organism evidence="2 3">
    <name type="scientific">Tanacetum coccineum</name>
    <dbReference type="NCBI Taxonomy" id="301880"/>
    <lineage>
        <taxon>Eukaryota</taxon>
        <taxon>Viridiplantae</taxon>
        <taxon>Streptophyta</taxon>
        <taxon>Embryophyta</taxon>
        <taxon>Tracheophyta</taxon>
        <taxon>Spermatophyta</taxon>
        <taxon>Magnoliopsida</taxon>
        <taxon>eudicotyledons</taxon>
        <taxon>Gunneridae</taxon>
        <taxon>Pentapetalae</taxon>
        <taxon>asterids</taxon>
        <taxon>campanulids</taxon>
        <taxon>Asterales</taxon>
        <taxon>Asteraceae</taxon>
        <taxon>Asteroideae</taxon>
        <taxon>Anthemideae</taxon>
        <taxon>Anthemidinae</taxon>
        <taxon>Tanacetum</taxon>
    </lineage>
</organism>
<dbReference type="EMBL" id="BQNB010009138">
    <property type="protein sequence ID" value="GJS59271.1"/>
    <property type="molecule type" value="Genomic_DNA"/>
</dbReference>
<keyword evidence="3" id="KW-1185">Reference proteome</keyword>
<gene>
    <name evidence="2" type="ORF">Tco_0654055</name>
</gene>
<evidence type="ECO:0000313" key="3">
    <source>
        <dbReference type="Proteomes" id="UP001151760"/>
    </source>
</evidence>
<evidence type="ECO:0000256" key="1">
    <source>
        <dbReference type="SAM" id="MobiDB-lite"/>
    </source>
</evidence>
<proteinExistence type="predicted"/>
<dbReference type="Proteomes" id="UP001151760">
    <property type="component" value="Unassembled WGS sequence"/>
</dbReference>
<reference evidence="2" key="2">
    <citation type="submission" date="2022-01" db="EMBL/GenBank/DDBJ databases">
        <authorList>
            <person name="Yamashiro T."/>
            <person name="Shiraishi A."/>
            <person name="Satake H."/>
            <person name="Nakayama K."/>
        </authorList>
    </citation>
    <scope>NUCLEOTIDE SEQUENCE</scope>
</reference>
<feature type="region of interest" description="Disordered" evidence="1">
    <location>
        <begin position="212"/>
        <end position="234"/>
    </location>
</feature>
<comment type="caution">
    <text evidence="2">The sequence shown here is derived from an EMBL/GenBank/DDBJ whole genome shotgun (WGS) entry which is preliminary data.</text>
</comment>
<reference evidence="2" key="1">
    <citation type="journal article" date="2022" name="Int. J. Mol. Sci.">
        <title>Draft Genome of Tanacetum Coccineum: Genomic Comparison of Closely Related Tanacetum-Family Plants.</title>
        <authorList>
            <person name="Yamashiro T."/>
            <person name="Shiraishi A."/>
            <person name="Nakayama K."/>
            <person name="Satake H."/>
        </authorList>
    </citation>
    <scope>NUCLEOTIDE SEQUENCE</scope>
</reference>